<keyword evidence="4 9" id="KW-0863">Zinc-finger</keyword>
<dbReference type="RefSeq" id="XP_017783476.1">
    <property type="nucleotide sequence ID" value="XM_017927987.1"/>
</dbReference>
<comment type="similarity">
    <text evidence="8">Belongs to the snail C2H2-type zinc-finger protein family.</text>
</comment>
<comment type="subcellular location">
    <subcellularLocation>
        <location evidence="1">Nucleus</location>
    </subcellularLocation>
</comment>
<evidence type="ECO:0000256" key="5">
    <source>
        <dbReference type="ARBA" id="ARBA00022833"/>
    </source>
</evidence>
<dbReference type="SUPFAM" id="SSF57667">
    <property type="entry name" value="beta-beta-alpha zinc fingers"/>
    <property type="match status" value="1"/>
</dbReference>
<evidence type="ECO:0000256" key="6">
    <source>
        <dbReference type="ARBA" id="ARBA00023125"/>
    </source>
</evidence>
<dbReference type="PANTHER" id="PTHR24388:SF54">
    <property type="entry name" value="PROTEIN ESCARGOT"/>
    <property type="match status" value="1"/>
</dbReference>
<name>A0ABM1N9H6_NICVS</name>
<dbReference type="PROSITE" id="PS00028">
    <property type="entry name" value="ZINC_FINGER_C2H2_1"/>
    <property type="match status" value="1"/>
</dbReference>
<evidence type="ECO:0000256" key="2">
    <source>
        <dbReference type="ARBA" id="ARBA00022723"/>
    </source>
</evidence>
<evidence type="ECO:0000313" key="11">
    <source>
        <dbReference type="Proteomes" id="UP000695000"/>
    </source>
</evidence>
<evidence type="ECO:0000313" key="12">
    <source>
        <dbReference type="RefSeq" id="XP_017783476.1"/>
    </source>
</evidence>
<gene>
    <name evidence="12" type="primary">LOC108567491</name>
</gene>
<accession>A0ABM1N9H6</accession>
<keyword evidence="11" id="KW-1185">Reference proteome</keyword>
<dbReference type="Gene3D" id="3.30.160.60">
    <property type="entry name" value="Classic Zinc Finger"/>
    <property type="match status" value="1"/>
</dbReference>
<keyword evidence="5" id="KW-0862">Zinc</keyword>
<dbReference type="InterPro" id="IPR013087">
    <property type="entry name" value="Znf_C2H2_type"/>
</dbReference>
<reference evidence="12" key="1">
    <citation type="submission" date="2025-08" db="UniProtKB">
        <authorList>
            <consortium name="RefSeq"/>
        </authorList>
    </citation>
    <scope>IDENTIFICATION</scope>
    <source>
        <tissue evidence="12">Whole Larva</tissue>
    </source>
</reference>
<evidence type="ECO:0000256" key="8">
    <source>
        <dbReference type="ARBA" id="ARBA00037948"/>
    </source>
</evidence>
<proteinExistence type="inferred from homology"/>
<feature type="domain" description="C2H2-type" evidence="10">
    <location>
        <begin position="71"/>
        <end position="98"/>
    </location>
</feature>
<sequence length="128" mass="15029">MYQRPTCPMCHKAYKNANTLKSHISQDCGKLIRTLLAILSRPTTTSCRTRVSVDREFSSDGGLYGETRKAFACPNCDKSYTLYHNLKRHRKIECGKAKTFHCPYCPRSYYYKSDHRIHVMRHEMKQFN</sequence>
<dbReference type="GeneID" id="108567491"/>
<keyword evidence="3" id="KW-0677">Repeat</keyword>
<organism evidence="11 12">
    <name type="scientific">Nicrophorus vespilloides</name>
    <name type="common">Boreal carrion beetle</name>
    <dbReference type="NCBI Taxonomy" id="110193"/>
    <lineage>
        <taxon>Eukaryota</taxon>
        <taxon>Metazoa</taxon>
        <taxon>Ecdysozoa</taxon>
        <taxon>Arthropoda</taxon>
        <taxon>Hexapoda</taxon>
        <taxon>Insecta</taxon>
        <taxon>Pterygota</taxon>
        <taxon>Neoptera</taxon>
        <taxon>Endopterygota</taxon>
        <taxon>Coleoptera</taxon>
        <taxon>Polyphaga</taxon>
        <taxon>Staphyliniformia</taxon>
        <taxon>Silphidae</taxon>
        <taxon>Nicrophorinae</taxon>
        <taxon>Nicrophorus</taxon>
    </lineage>
</organism>
<evidence type="ECO:0000259" key="10">
    <source>
        <dbReference type="PROSITE" id="PS50157"/>
    </source>
</evidence>
<evidence type="ECO:0000256" key="9">
    <source>
        <dbReference type="PROSITE-ProRule" id="PRU00042"/>
    </source>
</evidence>
<dbReference type="Pfam" id="PF00096">
    <property type="entry name" value="zf-C2H2"/>
    <property type="match status" value="2"/>
</dbReference>
<keyword evidence="2" id="KW-0479">Metal-binding</keyword>
<protein>
    <submittedName>
        <fullName evidence="12">Zinc finger protein 425-like</fullName>
    </submittedName>
</protein>
<dbReference type="PROSITE" id="PS50157">
    <property type="entry name" value="ZINC_FINGER_C2H2_2"/>
    <property type="match status" value="1"/>
</dbReference>
<dbReference type="InterPro" id="IPR036236">
    <property type="entry name" value="Znf_C2H2_sf"/>
</dbReference>
<evidence type="ECO:0000256" key="1">
    <source>
        <dbReference type="ARBA" id="ARBA00004123"/>
    </source>
</evidence>
<evidence type="ECO:0000256" key="3">
    <source>
        <dbReference type="ARBA" id="ARBA00022737"/>
    </source>
</evidence>
<dbReference type="InterPro" id="IPR050527">
    <property type="entry name" value="Snail/Krueppel_Znf"/>
</dbReference>
<keyword evidence="7" id="KW-0539">Nucleus</keyword>
<dbReference type="PANTHER" id="PTHR24388">
    <property type="entry name" value="ZINC FINGER PROTEIN"/>
    <property type="match status" value="1"/>
</dbReference>
<evidence type="ECO:0000256" key="4">
    <source>
        <dbReference type="ARBA" id="ARBA00022771"/>
    </source>
</evidence>
<dbReference type="SMART" id="SM00355">
    <property type="entry name" value="ZnF_C2H2"/>
    <property type="match status" value="3"/>
</dbReference>
<evidence type="ECO:0000256" key="7">
    <source>
        <dbReference type="ARBA" id="ARBA00023242"/>
    </source>
</evidence>
<dbReference type="Proteomes" id="UP000695000">
    <property type="component" value="Unplaced"/>
</dbReference>
<keyword evidence="6" id="KW-0238">DNA-binding</keyword>